<organism evidence="6 7">
    <name type="scientific">Amycolatopsis mediterranei (strain U-32)</name>
    <dbReference type="NCBI Taxonomy" id="749927"/>
    <lineage>
        <taxon>Bacteria</taxon>
        <taxon>Bacillati</taxon>
        <taxon>Actinomycetota</taxon>
        <taxon>Actinomycetes</taxon>
        <taxon>Pseudonocardiales</taxon>
        <taxon>Pseudonocardiaceae</taxon>
        <taxon>Amycolatopsis</taxon>
    </lineage>
</organism>
<dbReference type="Proteomes" id="UP000000328">
    <property type="component" value="Chromosome"/>
</dbReference>
<dbReference type="GO" id="GO:0008194">
    <property type="term" value="F:UDP-glycosyltransferase activity"/>
    <property type="evidence" value="ECO:0007669"/>
    <property type="project" value="InterPro"/>
</dbReference>
<dbReference type="CDD" id="cd03784">
    <property type="entry name" value="GT1_Gtf-like"/>
    <property type="match status" value="1"/>
</dbReference>
<evidence type="ECO:0000256" key="1">
    <source>
        <dbReference type="ARBA" id="ARBA00006962"/>
    </source>
</evidence>
<evidence type="ECO:0000259" key="5">
    <source>
        <dbReference type="Pfam" id="PF21036"/>
    </source>
</evidence>
<dbReference type="Pfam" id="PF21036">
    <property type="entry name" value="EryCIII-like_N"/>
    <property type="match status" value="1"/>
</dbReference>
<accession>A0A0H3D846</accession>
<protein>
    <submittedName>
        <fullName evidence="6">Putative glycosyl transferase</fullName>
    </submittedName>
</protein>
<dbReference type="eggNOG" id="COG1819">
    <property type="taxonomic scope" value="Bacteria"/>
</dbReference>
<comment type="similarity">
    <text evidence="1">Belongs to the glycosyltransferase 28 family.</text>
</comment>
<dbReference type="AlphaFoldDB" id="A0A0H3D846"/>
<dbReference type="GO" id="GO:0016758">
    <property type="term" value="F:hexosyltransferase activity"/>
    <property type="evidence" value="ECO:0007669"/>
    <property type="project" value="UniProtKB-ARBA"/>
</dbReference>
<dbReference type="InterPro" id="IPR002213">
    <property type="entry name" value="UDP_glucos_trans"/>
</dbReference>
<dbReference type="InterPro" id="IPR010610">
    <property type="entry name" value="EryCIII-like_C"/>
</dbReference>
<feature type="domain" description="Erythromycin biosynthesis protein CIII-like C-terminal" evidence="4">
    <location>
        <begin position="248"/>
        <end position="387"/>
    </location>
</feature>
<name>A0A0H3D846_AMYMU</name>
<dbReference type="GO" id="GO:0017000">
    <property type="term" value="P:antibiotic biosynthetic process"/>
    <property type="evidence" value="ECO:0007669"/>
    <property type="project" value="UniProtKB-ARBA"/>
</dbReference>
<keyword evidence="3 6" id="KW-0808">Transferase</keyword>
<dbReference type="EMBL" id="CP002000">
    <property type="protein sequence ID" value="ADJ47170.1"/>
    <property type="molecule type" value="Genomic_DNA"/>
</dbReference>
<evidence type="ECO:0000256" key="3">
    <source>
        <dbReference type="ARBA" id="ARBA00022679"/>
    </source>
</evidence>
<dbReference type="HOGENOM" id="CLU_000537_7_4_11"/>
<dbReference type="InterPro" id="IPR048284">
    <property type="entry name" value="EryCIII-like_N"/>
</dbReference>
<evidence type="ECO:0000313" key="6">
    <source>
        <dbReference type="EMBL" id="ADJ47170.1"/>
    </source>
</evidence>
<evidence type="ECO:0000259" key="4">
    <source>
        <dbReference type="Pfam" id="PF06722"/>
    </source>
</evidence>
<gene>
    <name evidence="6" type="ordered locus">AMED_5410</name>
</gene>
<dbReference type="KEGG" id="amd:AMED_5410"/>
<dbReference type="InterPro" id="IPR050426">
    <property type="entry name" value="Glycosyltransferase_28"/>
</dbReference>
<dbReference type="OrthoDB" id="5488434at2"/>
<dbReference type="SUPFAM" id="SSF53756">
    <property type="entry name" value="UDP-Glycosyltransferase/glycogen phosphorylase"/>
    <property type="match status" value="1"/>
</dbReference>
<dbReference type="PATRIC" id="fig|749927.5.peg.5608"/>
<keyword evidence="2" id="KW-0328">Glycosyltransferase</keyword>
<evidence type="ECO:0000313" key="7">
    <source>
        <dbReference type="Proteomes" id="UP000000328"/>
    </source>
</evidence>
<evidence type="ECO:0000256" key="2">
    <source>
        <dbReference type="ARBA" id="ARBA00022676"/>
    </source>
</evidence>
<reference evidence="6 7" key="1">
    <citation type="journal article" date="2010" name="Cell Res.">
        <title>Complete genome sequence of the rifamycin SV-producing Amycolatopsis mediterranei U32 revealed its genetic characteristics in phylogeny and metabolism.</title>
        <authorList>
            <person name="Zhao W."/>
            <person name="Zhong Y."/>
            <person name="Yuan H."/>
            <person name="Wang J."/>
            <person name="Zheng H."/>
            <person name="Wang Y."/>
            <person name="Cen X."/>
            <person name="Xu F."/>
            <person name="Bai J."/>
            <person name="Han X."/>
            <person name="Lu G."/>
            <person name="Zhu Y."/>
            <person name="Shao Z."/>
            <person name="Yan H."/>
            <person name="Li C."/>
            <person name="Peng N."/>
            <person name="Zhang Z."/>
            <person name="Zhang Y."/>
            <person name="Lin W."/>
            <person name="Fan Y."/>
            <person name="Qin Z."/>
            <person name="Hu Y."/>
            <person name="Zhu B."/>
            <person name="Wang S."/>
            <person name="Ding X."/>
            <person name="Zhao G.P."/>
        </authorList>
    </citation>
    <scope>NUCLEOTIDE SEQUENCE [LARGE SCALE GENOMIC DNA]</scope>
    <source>
        <strain evidence="7">U-32</strain>
    </source>
</reference>
<dbReference type="Gene3D" id="3.40.50.2000">
    <property type="entry name" value="Glycogen Phosphorylase B"/>
    <property type="match status" value="2"/>
</dbReference>
<feature type="domain" description="Erythromycin biosynthesis protein CIII-like N-terminal" evidence="5">
    <location>
        <begin position="22"/>
        <end position="233"/>
    </location>
</feature>
<proteinExistence type="inferred from homology"/>
<sequence length="397" mass="41838">MRVMFTLWNWTTHLYPMVPLAWSLRAAGHEVVVATQPGLVPAVRGTGLPAVAVGADVDTAAMMGQYVQRSRRHDAQLVEWAQMRRFGPRNCWLGVAAAEAMTGGLHGFARAWQPDLVVFEATTYAGPIVARLLGVPAVRHTWGIDYACLTREFEDEALADLCARWGLPGVEPLGEVTVDPCPPSVQVVAGGPVPGVPEVTRLPMRYVPFNGPGVLPGWLTEPRRGKRICVTWGLSNGRFDKELVVTGRVVEALAGLGAEVVAAVPAAEGDAIEAVAPNVRVVRGLPFHALLPTCDAVVSQGGLGTLLTAVAAGVPQVVVPQRADLILNARQLAAAGAADFVFPGDGFEELLTGKVAAVLAGSLDDGARKLSAELHELPTPNQIAARLPLREAASTAA</sequence>
<dbReference type="Pfam" id="PF06722">
    <property type="entry name" value="EryCIII-like_C"/>
    <property type="match status" value="1"/>
</dbReference>
<dbReference type="PANTHER" id="PTHR48050">
    <property type="entry name" value="STEROL 3-BETA-GLUCOSYLTRANSFERASE"/>
    <property type="match status" value="1"/>
</dbReference>
<dbReference type="PANTHER" id="PTHR48050:SF13">
    <property type="entry name" value="STEROL 3-BETA-GLUCOSYLTRANSFERASE UGT80A2"/>
    <property type="match status" value="1"/>
</dbReference>